<dbReference type="InterPro" id="IPR001647">
    <property type="entry name" value="HTH_TetR"/>
</dbReference>
<sequence length="209" mass="23153">MNENSGDGRHDRKVSRREEYAEATRRAIVDSARLLFGQKGYFATKVDEIAATARVSPATVYTVTGGKQGLLRTLIDVWSAAPEAAVARDRIDQFDDPADLLQFLATLTREMREDYGDIMRVVLAAAPHDPTAADGLATGTARYRGFLAAVAERLAHLGALREGVDTDEALDILWFYFGYAGFFTFVDDNGWTYPRAEQWLRNAASRALL</sequence>
<evidence type="ECO:0000313" key="7">
    <source>
        <dbReference type="Proteomes" id="UP001299970"/>
    </source>
</evidence>
<reference evidence="6 7" key="1">
    <citation type="submission" date="2022-03" db="EMBL/GenBank/DDBJ databases">
        <title>Pseudonocardia alaer sp. nov., a novel actinomycete isolated from reed forest soil.</title>
        <authorList>
            <person name="Wang L."/>
        </authorList>
    </citation>
    <scope>NUCLEOTIDE SEQUENCE [LARGE SCALE GENOMIC DNA]</scope>
    <source>
        <strain evidence="6 7">Y-16303</strain>
    </source>
</reference>
<dbReference type="PANTHER" id="PTHR30055:SF234">
    <property type="entry name" value="HTH-TYPE TRANSCRIPTIONAL REGULATOR BETI"/>
    <property type="match status" value="1"/>
</dbReference>
<dbReference type="Gene3D" id="1.10.10.60">
    <property type="entry name" value="Homeodomain-like"/>
    <property type="match status" value="1"/>
</dbReference>
<evidence type="ECO:0000259" key="5">
    <source>
        <dbReference type="PROSITE" id="PS50977"/>
    </source>
</evidence>
<feature type="DNA-binding region" description="H-T-H motif" evidence="4">
    <location>
        <begin position="45"/>
        <end position="64"/>
    </location>
</feature>
<dbReference type="PRINTS" id="PR00455">
    <property type="entry name" value="HTHTETR"/>
</dbReference>
<dbReference type="InterPro" id="IPR009057">
    <property type="entry name" value="Homeodomain-like_sf"/>
</dbReference>
<keyword evidence="7" id="KW-1185">Reference proteome</keyword>
<evidence type="ECO:0000256" key="1">
    <source>
        <dbReference type="ARBA" id="ARBA00023015"/>
    </source>
</evidence>
<gene>
    <name evidence="6" type="ORF">MMF94_00240</name>
</gene>
<dbReference type="SUPFAM" id="SSF46689">
    <property type="entry name" value="Homeodomain-like"/>
    <property type="match status" value="1"/>
</dbReference>
<dbReference type="InterPro" id="IPR036271">
    <property type="entry name" value="Tet_transcr_reg_TetR-rel_C_sf"/>
</dbReference>
<comment type="caution">
    <text evidence="6">The sequence shown here is derived from an EMBL/GenBank/DDBJ whole genome shotgun (WGS) entry which is preliminary data.</text>
</comment>
<evidence type="ECO:0000313" key="6">
    <source>
        <dbReference type="EMBL" id="MCH6164094.1"/>
    </source>
</evidence>
<name>A0ABS9T6F0_9PSEU</name>
<feature type="domain" description="HTH tetR-type" evidence="5">
    <location>
        <begin position="22"/>
        <end position="82"/>
    </location>
</feature>
<keyword evidence="2 4" id="KW-0238">DNA-binding</keyword>
<dbReference type="EMBL" id="JAKXMK010000001">
    <property type="protein sequence ID" value="MCH6164094.1"/>
    <property type="molecule type" value="Genomic_DNA"/>
</dbReference>
<evidence type="ECO:0000256" key="2">
    <source>
        <dbReference type="ARBA" id="ARBA00023125"/>
    </source>
</evidence>
<proteinExistence type="predicted"/>
<evidence type="ECO:0000256" key="3">
    <source>
        <dbReference type="ARBA" id="ARBA00023163"/>
    </source>
</evidence>
<dbReference type="InterPro" id="IPR050109">
    <property type="entry name" value="HTH-type_TetR-like_transc_reg"/>
</dbReference>
<dbReference type="PROSITE" id="PS50977">
    <property type="entry name" value="HTH_TETR_2"/>
    <property type="match status" value="1"/>
</dbReference>
<dbReference type="PANTHER" id="PTHR30055">
    <property type="entry name" value="HTH-TYPE TRANSCRIPTIONAL REGULATOR RUTR"/>
    <property type="match status" value="1"/>
</dbReference>
<dbReference type="RefSeq" id="WP_241034129.1">
    <property type="nucleotide sequence ID" value="NZ_BAAAJF010000034.1"/>
</dbReference>
<dbReference type="Pfam" id="PF00440">
    <property type="entry name" value="TetR_N"/>
    <property type="match status" value="1"/>
</dbReference>
<dbReference type="Gene3D" id="1.10.357.10">
    <property type="entry name" value="Tetracycline Repressor, domain 2"/>
    <property type="match status" value="1"/>
</dbReference>
<keyword evidence="1" id="KW-0805">Transcription regulation</keyword>
<dbReference type="Proteomes" id="UP001299970">
    <property type="component" value="Unassembled WGS sequence"/>
</dbReference>
<keyword evidence="3" id="KW-0804">Transcription</keyword>
<accession>A0ABS9T6F0</accession>
<organism evidence="6 7">
    <name type="scientific">Pseudonocardia alaniniphila</name>
    <dbReference type="NCBI Taxonomy" id="75291"/>
    <lineage>
        <taxon>Bacteria</taxon>
        <taxon>Bacillati</taxon>
        <taxon>Actinomycetota</taxon>
        <taxon>Actinomycetes</taxon>
        <taxon>Pseudonocardiales</taxon>
        <taxon>Pseudonocardiaceae</taxon>
        <taxon>Pseudonocardia</taxon>
    </lineage>
</organism>
<evidence type="ECO:0000256" key="4">
    <source>
        <dbReference type="PROSITE-ProRule" id="PRU00335"/>
    </source>
</evidence>
<dbReference type="SUPFAM" id="SSF48498">
    <property type="entry name" value="Tetracyclin repressor-like, C-terminal domain"/>
    <property type="match status" value="1"/>
</dbReference>
<protein>
    <submittedName>
        <fullName evidence="6">TetR/AcrR family transcriptional regulator</fullName>
    </submittedName>
</protein>